<reference evidence="2" key="1">
    <citation type="submission" date="2020-08" db="EMBL/GenBank/DDBJ databases">
        <title>Sequencing the genomes of 1000 actinobacteria strains.</title>
        <authorList>
            <person name="Klenk H.-P."/>
        </authorList>
    </citation>
    <scope>NUCLEOTIDE SEQUENCE</scope>
    <source>
        <strain evidence="2">DSM 20582</strain>
    </source>
</reference>
<accession>A0A8I0CLT5</accession>
<evidence type="ECO:0000313" key="2">
    <source>
        <dbReference type="EMBL" id="MBB3114974.1"/>
    </source>
</evidence>
<feature type="region of interest" description="Disordered" evidence="1">
    <location>
        <begin position="572"/>
        <end position="602"/>
    </location>
</feature>
<name>A0A8I0CLT5_9CORY</name>
<dbReference type="RefSeq" id="WP_125186067.1">
    <property type="nucleotide sequence ID" value="NZ_CP047187.1"/>
</dbReference>
<dbReference type="CDD" id="cd09729">
    <property type="entry name" value="Cse1_I-E"/>
    <property type="match status" value="1"/>
</dbReference>
<comment type="caution">
    <text evidence="2">The sequence shown here is derived from an EMBL/GenBank/DDBJ whole genome shotgun (WGS) entry which is preliminary data.</text>
</comment>
<dbReference type="Gene3D" id="1.10.132.100">
    <property type="match status" value="1"/>
</dbReference>
<evidence type="ECO:0000256" key="1">
    <source>
        <dbReference type="SAM" id="MobiDB-lite"/>
    </source>
</evidence>
<evidence type="ECO:0000313" key="3">
    <source>
        <dbReference type="Proteomes" id="UP000612712"/>
    </source>
</evidence>
<dbReference type="EMBL" id="JACHWT010000001">
    <property type="protein sequence ID" value="MBB3114974.1"/>
    <property type="molecule type" value="Genomic_DNA"/>
</dbReference>
<dbReference type="NCBIfam" id="TIGR02547">
    <property type="entry name" value="casA_cse1"/>
    <property type="match status" value="1"/>
</dbReference>
<gene>
    <name evidence="2" type="ORF">FHU32_000162</name>
</gene>
<organism evidence="2 3">
    <name type="scientific">Corynebacterium bovis DSM 20582 = CIP 54.80</name>
    <dbReference type="NCBI Taxonomy" id="927655"/>
    <lineage>
        <taxon>Bacteria</taxon>
        <taxon>Bacillati</taxon>
        <taxon>Actinomycetota</taxon>
        <taxon>Actinomycetes</taxon>
        <taxon>Mycobacteriales</taxon>
        <taxon>Corynebacteriaceae</taxon>
        <taxon>Corynebacterium</taxon>
    </lineage>
</organism>
<feature type="compositionally biased region" description="Low complexity" evidence="1">
    <location>
        <begin position="575"/>
        <end position="586"/>
    </location>
</feature>
<protein>
    <submittedName>
        <fullName evidence="2">CRISPR system Cascade subunit CasA</fullName>
    </submittedName>
</protein>
<sequence>MDPTTSPTYNLLDEPWIQVVTEDGATAEVSLTDVLKNAGRYRALASDLATMNFAVLRVLLAVLYRAWDDARWRNVDDALDHWDEKWTAASLWDDDVERYLDTVRGRFDLRHPETPFMQVADLHTAKGYHKPVSLMIPDVGGMFSLRTDVTRISAAEAARCLIHCSAYDYAGTKTGAVGDTRVNNGPGYTKGVAVCGRYGGTVIHGDSLRETLLLNYVPHRESAGTDDLPVWEMPPLTSAARPGVLSPGPVELLTWPQRRIRLFWSTTDSTDVAAPTVDGVLVCNGDPVDSTMIHGSEMMTPWRFSDPQKNETKALRYVPQTLDKGRAMWRSLGGILPNADVATVDQKYAEGAPAAEPARTVEWLARLVVDEVIPRDRIVRVEMVSPVYGNSQSSFSDVLNDSLTVRSPLLGIEGEALRAVVRTAVDRTEGVAWELTKFSCDIRTAAGGGRQGGGDGVRTAAGGGRQRGVDDVRLRFFDTVDAPFRRWLADIGDGDDTPATGDTGDGEVGAAALAEWGGRLRSIAWDLADEIVRAQGPQVWAGRPGPDGTGVISAAVAQNRLSRALRTILGDPVRTTATADTGSAATPETHSERKTDDEDIDA</sequence>
<dbReference type="InterPro" id="IPR013381">
    <property type="entry name" value="CRISPR-assoc_prot_Cse1"/>
</dbReference>
<dbReference type="Pfam" id="PF09481">
    <property type="entry name" value="CRISPR_Cse1"/>
    <property type="match status" value="1"/>
</dbReference>
<dbReference type="AlphaFoldDB" id="A0A8I0CLT5"/>
<proteinExistence type="predicted"/>
<dbReference type="Proteomes" id="UP000612712">
    <property type="component" value="Unassembled WGS sequence"/>
</dbReference>